<protein>
    <recommendedName>
        <fullName evidence="1">RXLR phytopathogen effector protein WY-domain domain-containing protein</fullName>
    </recommendedName>
</protein>
<organism evidence="2 3">
    <name type="scientific">Phytophthora nicotianae P1976</name>
    <dbReference type="NCBI Taxonomy" id="1317066"/>
    <lineage>
        <taxon>Eukaryota</taxon>
        <taxon>Sar</taxon>
        <taxon>Stramenopiles</taxon>
        <taxon>Oomycota</taxon>
        <taxon>Peronosporomycetes</taxon>
        <taxon>Peronosporales</taxon>
        <taxon>Peronosporaceae</taxon>
        <taxon>Phytophthora</taxon>
    </lineage>
</organism>
<sequence length="289" mass="32836">LMGRSRITFNSFVSPQRLCGSPLTSQFSYGQPRPLKLQRKASQVEILSATMHMNWLLLLVSIVLISGEAAATDVLRKEEQSKLLHANTVVKTTRVLTSDEEARDINTGFSTDDEEKTNVKGLSKLADLDKATWKLRKMDMKLSNKVWIRGGKDPDDMLKYFRLGLAGAKIDENKKVIQWFRFVKDYRNAKGQHWFPDYTIYEVLATKTRASESKLAELFAALTHIPDVKNLAGIMQNYQFRLWVSRKETPTTVAAKFGIPFRAPVGTERDSRIDILDAFTKVFNAVDSK</sequence>
<comment type="caution">
    <text evidence="2">The sequence shown here is derived from an EMBL/GenBank/DDBJ whole genome shotgun (WGS) entry which is preliminary data.</text>
</comment>
<evidence type="ECO:0000313" key="3">
    <source>
        <dbReference type="Proteomes" id="UP000028582"/>
    </source>
</evidence>
<gene>
    <name evidence="2" type="ORF">F444_20755</name>
</gene>
<evidence type="ECO:0000259" key="1">
    <source>
        <dbReference type="Pfam" id="PF18634"/>
    </source>
</evidence>
<dbReference type="OrthoDB" id="124843at2759"/>
<dbReference type="Pfam" id="PF18634">
    <property type="entry name" value="RXLR_WY"/>
    <property type="match status" value="1"/>
</dbReference>
<dbReference type="AlphaFoldDB" id="A0A080Z3J2"/>
<evidence type="ECO:0000313" key="2">
    <source>
        <dbReference type="EMBL" id="ETO61203.1"/>
    </source>
</evidence>
<proteinExistence type="predicted"/>
<reference evidence="2 3" key="1">
    <citation type="submission" date="2013-11" db="EMBL/GenBank/DDBJ databases">
        <title>The Genome Sequence of Phytophthora parasitica P1976.</title>
        <authorList>
            <consortium name="The Broad Institute Genomics Platform"/>
            <person name="Russ C."/>
            <person name="Tyler B."/>
            <person name="Panabieres F."/>
            <person name="Shan W."/>
            <person name="Tripathy S."/>
            <person name="Grunwald N."/>
            <person name="Machado M."/>
            <person name="Johnson C.S."/>
            <person name="Walker B."/>
            <person name="Young S."/>
            <person name="Zeng Q."/>
            <person name="Gargeya S."/>
            <person name="Fitzgerald M."/>
            <person name="Haas B."/>
            <person name="Abouelleil A."/>
            <person name="Allen A.W."/>
            <person name="Alvarado L."/>
            <person name="Arachchi H.M."/>
            <person name="Berlin A.M."/>
            <person name="Chapman S.B."/>
            <person name="Gainer-Dewar J."/>
            <person name="Goldberg J."/>
            <person name="Griggs A."/>
            <person name="Gujja S."/>
            <person name="Hansen M."/>
            <person name="Howarth C."/>
            <person name="Imamovic A."/>
            <person name="Ireland A."/>
            <person name="Larimer J."/>
            <person name="McCowan C."/>
            <person name="Murphy C."/>
            <person name="Pearson M."/>
            <person name="Poon T.W."/>
            <person name="Priest M."/>
            <person name="Roberts A."/>
            <person name="Saif S."/>
            <person name="Shea T."/>
            <person name="Sisk P."/>
            <person name="Sykes S."/>
            <person name="Wortman J."/>
            <person name="Nusbaum C."/>
            <person name="Birren B."/>
        </authorList>
    </citation>
    <scope>NUCLEOTIDE SEQUENCE [LARGE SCALE GENOMIC DNA]</scope>
    <source>
        <strain evidence="2 3">P1976</strain>
    </source>
</reference>
<name>A0A080Z3J2_PHYNI</name>
<accession>A0A080Z3J2</accession>
<dbReference type="Proteomes" id="UP000028582">
    <property type="component" value="Unassembled WGS sequence"/>
</dbReference>
<feature type="domain" description="RXLR phytopathogen effector protein WY-domain" evidence="1">
    <location>
        <begin position="186"/>
        <end position="237"/>
    </location>
</feature>
<dbReference type="EMBL" id="ANJA01003823">
    <property type="protein sequence ID" value="ETO61203.1"/>
    <property type="molecule type" value="Genomic_DNA"/>
</dbReference>
<feature type="non-terminal residue" evidence="2">
    <location>
        <position position="1"/>
    </location>
</feature>
<dbReference type="InterPro" id="IPR040786">
    <property type="entry name" value="RXLR_WY"/>
</dbReference>